<evidence type="ECO:0000313" key="2">
    <source>
        <dbReference type="Proteomes" id="UP000016931"/>
    </source>
</evidence>
<dbReference type="AlphaFoldDB" id="N1QP03"/>
<dbReference type="HOGENOM" id="CLU_973755_0_0_1"/>
<gene>
    <name evidence="1" type="ORF">SEPMUDRAFT_78702</name>
</gene>
<sequence>MRPLPATFSSDLKFSKHLHVTSIMPARKPRPKTTGIDQDGEYPNSIRQRNDQVSFLDLPGEIQNHVHSAVLETCGAYLTLDLRIAMPSNWSLVSKQIHGEMLGQAMYCLTVRVAEFKFPRVITFLNRLPDRDIKLLKPRKGGDMVKKKPNAATLKIELTFPNPTDLPIRGFAFLQRWLNRFSNANKRASELEISYVGTCTDLIMLRFVSIALREIPGPVDEVGKLHFRKIKDAVTKNWQEVYQYETERLEGLDHSEDCMKLGLPRCGSCMSLARILRKTGLPFVIP</sequence>
<proteinExistence type="predicted"/>
<protein>
    <submittedName>
        <fullName evidence="1">Uncharacterized protein</fullName>
    </submittedName>
</protein>
<keyword evidence="2" id="KW-1185">Reference proteome</keyword>
<name>N1QP03_SPHMS</name>
<dbReference type="Proteomes" id="UP000016931">
    <property type="component" value="Unassembled WGS sequence"/>
</dbReference>
<accession>N1QP03</accession>
<dbReference type="OrthoDB" id="3648311at2759"/>
<dbReference type="GeneID" id="27907338"/>
<dbReference type="EMBL" id="KB456260">
    <property type="protein sequence ID" value="EMF17919.1"/>
    <property type="molecule type" value="Genomic_DNA"/>
</dbReference>
<evidence type="ECO:0000313" key="1">
    <source>
        <dbReference type="EMBL" id="EMF17919.1"/>
    </source>
</evidence>
<dbReference type="RefSeq" id="XP_016766040.1">
    <property type="nucleotide sequence ID" value="XM_016910201.1"/>
</dbReference>
<dbReference type="eggNOG" id="ENOG502R9VY">
    <property type="taxonomic scope" value="Eukaryota"/>
</dbReference>
<reference evidence="1 2" key="1">
    <citation type="journal article" date="2012" name="PLoS Pathog.">
        <title>Diverse lifestyles and strategies of plant pathogenesis encoded in the genomes of eighteen Dothideomycetes fungi.</title>
        <authorList>
            <person name="Ohm R.A."/>
            <person name="Feau N."/>
            <person name="Henrissat B."/>
            <person name="Schoch C.L."/>
            <person name="Horwitz B.A."/>
            <person name="Barry K.W."/>
            <person name="Condon B.J."/>
            <person name="Copeland A.C."/>
            <person name="Dhillon B."/>
            <person name="Glaser F."/>
            <person name="Hesse C.N."/>
            <person name="Kosti I."/>
            <person name="LaButti K."/>
            <person name="Lindquist E.A."/>
            <person name="Lucas S."/>
            <person name="Salamov A.A."/>
            <person name="Bradshaw R.E."/>
            <person name="Ciuffetti L."/>
            <person name="Hamelin R.C."/>
            <person name="Kema G.H.J."/>
            <person name="Lawrence C."/>
            <person name="Scott J.A."/>
            <person name="Spatafora J.W."/>
            <person name="Turgeon B.G."/>
            <person name="de Wit P.J.G.M."/>
            <person name="Zhong S."/>
            <person name="Goodwin S.B."/>
            <person name="Grigoriev I.V."/>
        </authorList>
    </citation>
    <scope>NUCLEOTIDE SEQUENCE [LARGE SCALE GENOMIC DNA]</scope>
    <source>
        <strain evidence="1 2">SO2202</strain>
    </source>
</reference>
<organism evidence="1 2">
    <name type="scientific">Sphaerulina musiva (strain SO2202)</name>
    <name type="common">Poplar stem canker fungus</name>
    <name type="synonym">Septoria musiva</name>
    <dbReference type="NCBI Taxonomy" id="692275"/>
    <lineage>
        <taxon>Eukaryota</taxon>
        <taxon>Fungi</taxon>
        <taxon>Dikarya</taxon>
        <taxon>Ascomycota</taxon>
        <taxon>Pezizomycotina</taxon>
        <taxon>Dothideomycetes</taxon>
        <taxon>Dothideomycetidae</taxon>
        <taxon>Mycosphaerellales</taxon>
        <taxon>Mycosphaerellaceae</taxon>
        <taxon>Sphaerulina</taxon>
    </lineage>
</organism>